<evidence type="ECO:0000313" key="1">
    <source>
        <dbReference type="EMBL" id="QHU05006.1"/>
    </source>
</evidence>
<protein>
    <submittedName>
        <fullName evidence="1">Uncharacterized protein</fullName>
    </submittedName>
</protein>
<proteinExistence type="predicted"/>
<organism evidence="1">
    <name type="scientific">viral metagenome</name>
    <dbReference type="NCBI Taxonomy" id="1070528"/>
    <lineage>
        <taxon>unclassified sequences</taxon>
        <taxon>metagenomes</taxon>
        <taxon>organismal metagenomes</taxon>
    </lineage>
</organism>
<name>A0A6C0JJQ1_9ZZZZ</name>
<dbReference type="AlphaFoldDB" id="A0A6C0JJQ1"/>
<reference evidence="1" key="1">
    <citation type="journal article" date="2020" name="Nature">
        <title>Giant virus diversity and host interactions through global metagenomics.</title>
        <authorList>
            <person name="Schulz F."/>
            <person name="Roux S."/>
            <person name="Paez-Espino D."/>
            <person name="Jungbluth S."/>
            <person name="Walsh D.A."/>
            <person name="Denef V.J."/>
            <person name="McMahon K.D."/>
            <person name="Konstantinidis K.T."/>
            <person name="Eloe-Fadrosh E.A."/>
            <person name="Kyrpides N.C."/>
            <person name="Woyke T."/>
        </authorList>
    </citation>
    <scope>NUCLEOTIDE SEQUENCE</scope>
    <source>
        <strain evidence="1">GVMAG-M-3300027708-5</strain>
    </source>
</reference>
<sequence>MYLFINVLTMTSRKGQNRAVFEGLLDYYDEKEHFYQDKVEMFEKMEEEDALYTLQKIPDELVLECFDYVSKKVQVKFSGPQYVFRTMMQERVDQMVKGRLSNAPYFYTELAGLLRELPFPVLLKFVEQGTPSKCMLTIYPVKYQTMTTNIHNDIMNYCDDETDGINKDALVNLILEMLGWAKDYSTKKGFQAYIQKFGFWRCYHMNSSFLTKNQNRMAAWVAYCRASKPIFRSIFRRLVLSIIYVHGKFCSH</sequence>
<dbReference type="EMBL" id="MN740406">
    <property type="protein sequence ID" value="QHU05006.1"/>
    <property type="molecule type" value="Genomic_DNA"/>
</dbReference>
<accession>A0A6C0JJQ1</accession>